<dbReference type="EMBL" id="MSZU01000074">
    <property type="protein sequence ID" value="OMP88695.1"/>
    <property type="molecule type" value="Genomic_DNA"/>
</dbReference>
<evidence type="ECO:0000259" key="6">
    <source>
        <dbReference type="PROSITE" id="PS50048"/>
    </source>
</evidence>
<proteinExistence type="predicted"/>
<evidence type="ECO:0000256" key="5">
    <source>
        <dbReference type="ARBA" id="ARBA00023242"/>
    </source>
</evidence>
<accession>A0A1S8BMP0</accession>
<dbReference type="Proteomes" id="UP000190776">
    <property type="component" value="Unassembled WGS sequence"/>
</dbReference>
<dbReference type="SUPFAM" id="SSF57701">
    <property type="entry name" value="Zn2/Cys6 DNA-binding domain"/>
    <property type="match status" value="1"/>
</dbReference>
<keyword evidence="3" id="KW-0805">Transcription regulation</keyword>
<dbReference type="PANTHER" id="PTHR47338:SF9">
    <property type="entry name" value="ZN(II)2CYS6 TRANSCRIPTION FACTOR (EUROFUNG)"/>
    <property type="match status" value="1"/>
</dbReference>
<evidence type="ECO:0000256" key="3">
    <source>
        <dbReference type="ARBA" id="ARBA00023015"/>
    </source>
</evidence>
<dbReference type="PANTHER" id="PTHR47338">
    <property type="entry name" value="ZN(II)2CYS6 TRANSCRIPTION FACTOR (EUROFUNG)-RELATED"/>
    <property type="match status" value="1"/>
</dbReference>
<evidence type="ECO:0000313" key="8">
    <source>
        <dbReference type="Proteomes" id="UP000190776"/>
    </source>
</evidence>
<dbReference type="GO" id="GO:0000981">
    <property type="term" value="F:DNA-binding transcription factor activity, RNA polymerase II-specific"/>
    <property type="evidence" value="ECO:0007669"/>
    <property type="project" value="InterPro"/>
</dbReference>
<dbReference type="PROSITE" id="PS50048">
    <property type="entry name" value="ZN2_CY6_FUNGAL_2"/>
    <property type="match status" value="1"/>
</dbReference>
<dbReference type="Gene3D" id="4.10.240.10">
    <property type="entry name" value="Zn(2)-C6 fungal-type DNA-binding domain"/>
    <property type="match status" value="1"/>
</dbReference>
<evidence type="ECO:0000256" key="2">
    <source>
        <dbReference type="ARBA" id="ARBA00022723"/>
    </source>
</evidence>
<protein>
    <submittedName>
        <fullName evidence="7">Protein RDR1</fullName>
    </submittedName>
</protein>
<evidence type="ECO:0000313" key="7">
    <source>
        <dbReference type="EMBL" id="OMP88695.1"/>
    </source>
</evidence>
<dbReference type="CDD" id="cd00067">
    <property type="entry name" value="GAL4"/>
    <property type="match status" value="1"/>
</dbReference>
<dbReference type="PROSITE" id="PS00463">
    <property type="entry name" value="ZN2_CY6_FUNGAL_1"/>
    <property type="match status" value="1"/>
</dbReference>
<evidence type="ECO:0000256" key="4">
    <source>
        <dbReference type="ARBA" id="ARBA00023163"/>
    </source>
</evidence>
<feature type="domain" description="Zn(2)-C6 fungal-type" evidence="6">
    <location>
        <begin position="15"/>
        <end position="45"/>
    </location>
</feature>
<sequence length="96" mass="10564">MADDSSRPSKRTRQACEGCRRKKTRCPGEQPACSLCVRLGQVCSYNEGSNNGSRVQDSDQSIVRACARTLMSLHSFYQITGRAPAEPREQDGPDAQ</sequence>
<keyword evidence="5" id="KW-0539">Nucleus</keyword>
<keyword evidence="4" id="KW-0804">Transcription</keyword>
<dbReference type="Pfam" id="PF00172">
    <property type="entry name" value="Zn_clus"/>
    <property type="match status" value="1"/>
</dbReference>
<reference evidence="7 8" key="1">
    <citation type="submission" date="2017-01" db="EMBL/GenBank/DDBJ databases">
        <title>Draft genome sequence of Diplodia seriata F98.1, a fungal species involved in grapevine trunk diseases.</title>
        <authorList>
            <person name="Robert-Siegwald G."/>
            <person name="Vallet J."/>
            <person name="Abou-Mansour E."/>
            <person name="Xu J."/>
            <person name="Rey P."/>
            <person name="Bertsch C."/>
            <person name="Rego C."/>
            <person name="Larignon P."/>
            <person name="Fontaine F."/>
            <person name="Lebrun M.-H."/>
        </authorList>
    </citation>
    <scope>NUCLEOTIDE SEQUENCE [LARGE SCALE GENOMIC DNA]</scope>
    <source>
        <strain evidence="7 8">F98.1</strain>
    </source>
</reference>
<evidence type="ECO:0000256" key="1">
    <source>
        <dbReference type="ARBA" id="ARBA00004123"/>
    </source>
</evidence>
<name>A0A1S8BMP0_9PEZI</name>
<dbReference type="InterPro" id="IPR036864">
    <property type="entry name" value="Zn2-C6_fun-type_DNA-bd_sf"/>
</dbReference>
<comment type="subcellular location">
    <subcellularLocation>
        <location evidence="1">Nucleus</location>
    </subcellularLocation>
</comment>
<dbReference type="OrthoDB" id="10261408at2759"/>
<dbReference type="AlphaFoldDB" id="A0A1S8BMP0"/>
<gene>
    <name evidence="7" type="ORF">BK809_0005416</name>
</gene>
<keyword evidence="2" id="KW-0479">Metal-binding</keyword>
<organism evidence="7 8">
    <name type="scientific">Diplodia seriata</name>
    <dbReference type="NCBI Taxonomy" id="420778"/>
    <lineage>
        <taxon>Eukaryota</taxon>
        <taxon>Fungi</taxon>
        <taxon>Dikarya</taxon>
        <taxon>Ascomycota</taxon>
        <taxon>Pezizomycotina</taxon>
        <taxon>Dothideomycetes</taxon>
        <taxon>Dothideomycetes incertae sedis</taxon>
        <taxon>Botryosphaeriales</taxon>
        <taxon>Botryosphaeriaceae</taxon>
        <taxon>Diplodia</taxon>
    </lineage>
</organism>
<dbReference type="GO" id="GO:0008270">
    <property type="term" value="F:zinc ion binding"/>
    <property type="evidence" value="ECO:0007669"/>
    <property type="project" value="InterPro"/>
</dbReference>
<dbReference type="PRINTS" id="PR00755">
    <property type="entry name" value="AFLATOXINBRP"/>
</dbReference>
<dbReference type="InterPro" id="IPR001138">
    <property type="entry name" value="Zn2Cys6_DnaBD"/>
</dbReference>
<dbReference type="STRING" id="420778.A0A1S8BMP0"/>
<comment type="caution">
    <text evidence="7">The sequence shown here is derived from an EMBL/GenBank/DDBJ whole genome shotgun (WGS) entry which is preliminary data.</text>
</comment>
<dbReference type="InterPro" id="IPR050815">
    <property type="entry name" value="TF_fung"/>
</dbReference>
<dbReference type="SMART" id="SM00066">
    <property type="entry name" value="GAL4"/>
    <property type="match status" value="1"/>
</dbReference>
<dbReference type="GO" id="GO:0005634">
    <property type="term" value="C:nucleus"/>
    <property type="evidence" value="ECO:0007669"/>
    <property type="project" value="UniProtKB-SubCell"/>
</dbReference>